<feature type="domain" description="SCP" evidence="3">
    <location>
        <begin position="86"/>
        <end position="210"/>
    </location>
</feature>
<evidence type="ECO:0000313" key="4">
    <source>
        <dbReference type="EMBL" id="THD19098.1"/>
    </source>
</evidence>
<dbReference type="Gene3D" id="3.40.33.10">
    <property type="entry name" value="CAP"/>
    <property type="match status" value="1"/>
</dbReference>
<dbReference type="InterPro" id="IPR035940">
    <property type="entry name" value="CAP_sf"/>
</dbReference>
<dbReference type="PRINTS" id="PR00837">
    <property type="entry name" value="V5TPXLIKE"/>
</dbReference>
<feature type="transmembrane region" description="Helical" evidence="2">
    <location>
        <begin position="404"/>
        <end position="422"/>
    </location>
</feature>
<organism evidence="4 5">
    <name type="scientific">Fasciola hepatica</name>
    <name type="common">Liver fluke</name>
    <dbReference type="NCBI Taxonomy" id="6192"/>
    <lineage>
        <taxon>Eukaryota</taxon>
        <taxon>Metazoa</taxon>
        <taxon>Spiralia</taxon>
        <taxon>Lophotrochozoa</taxon>
        <taxon>Platyhelminthes</taxon>
        <taxon>Trematoda</taxon>
        <taxon>Digenea</taxon>
        <taxon>Plagiorchiida</taxon>
        <taxon>Echinostomata</taxon>
        <taxon>Echinostomatoidea</taxon>
        <taxon>Fasciolidae</taxon>
        <taxon>Fasciola</taxon>
    </lineage>
</organism>
<protein>
    <recommendedName>
        <fullName evidence="3">SCP domain-containing protein</fullName>
    </recommendedName>
</protein>
<keyword evidence="2" id="KW-0812">Transmembrane</keyword>
<reference evidence="4" key="1">
    <citation type="submission" date="2019-03" db="EMBL/GenBank/DDBJ databases">
        <title>Improved annotation for the trematode Fasciola hepatica.</title>
        <authorList>
            <person name="Choi Y.-J."/>
            <person name="Martin J."/>
            <person name="Mitreva M."/>
        </authorList>
    </citation>
    <scope>NUCLEOTIDE SEQUENCE [LARGE SCALE GENOMIC DNA]</scope>
</reference>
<dbReference type="Pfam" id="PF00188">
    <property type="entry name" value="CAP"/>
    <property type="match status" value="1"/>
</dbReference>
<name>A0A4E0RAR0_FASHE</name>
<sequence>MCLKETVVSAAPVTPDWHNMKLIGDHNDFRTALRQGSVRGQPRAAVLLDLSILFRSILFYSILFYFILLVRSALRKRICMNLSERTFIPCFVVISPNECRYMTKILQLMLRLGQILEIGGMTPMMTEKQRRCHWFLQIIDYGGDPAQMVDYWTQESNNYDYASNKCSSPGACDRFLQMAWAKTTHIGCGMSGDDFSFVVCNYGPGMDASNGSPYVEYVEVTTPPTTTSPGEITTASPTTAASRDITTSPPTTAAPGEITTSPPTTAAREEITTSPTTTPARGEITTSPPTTAARGEITTSPPTTPARGEITTAPPTTPAPREIKTLPPTTAARGEITTAPPTTPARGEITTSPPKTAAPGEITTAATLPTESVETTTTTEILKASTIATSDAVHLVSCWQMWHIFVLCLVVYSCPVYFVMIFRDLQAGSKSCRRCFHRAASPSSKWPPPSSWNIVIIRQNQG</sequence>
<proteinExistence type="predicted"/>
<keyword evidence="5" id="KW-1185">Reference proteome</keyword>
<evidence type="ECO:0000313" key="5">
    <source>
        <dbReference type="Proteomes" id="UP000230066"/>
    </source>
</evidence>
<dbReference type="InterPro" id="IPR014044">
    <property type="entry name" value="CAP_dom"/>
</dbReference>
<feature type="compositionally biased region" description="Low complexity" evidence="1">
    <location>
        <begin position="222"/>
        <end position="234"/>
    </location>
</feature>
<dbReference type="PANTHER" id="PTHR10334">
    <property type="entry name" value="CYSTEINE-RICH SECRETORY PROTEIN-RELATED"/>
    <property type="match status" value="1"/>
</dbReference>
<gene>
    <name evidence="4" type="ORF">D915_010118</name>
</gene>
<evidence type="ECO:0000256" key="2">
    <source>
        <dbReference type="SAM" id="Phobius"/>
    </source>
</evidence>
<evidence type="ECO:0000259" key="3">
    <source>
        <dbReference type="SMART" id="SM00198"/>
    </source>
</evidence>
<dbReference type="Proteomes" id="UP000230066">
    <property type="component" value="Unassembled WGS sequence"/>
</dbReference>
<evidence type="ECO:0000256" key="1">
    <source>
        <dbReference type="SAM" id="MobiDB-lite"/>
    </source>
</evidence>
<dbReference type="InterPro" id="IPR001283">
    <property type="entry name" value="CRISP-related"/>
</dbReference>
<feature type="compositionally biased region" description="Polar residues" evidence="1">
    <location>
        <begin position="272"/>
        <end position="290"/>
    </location>
</feature>
<keyword evidence="2" id="KW-0472">Membrane</keyword>
<feature type="compositionally biased region" description="Polar residues" evidence="1">
    <location>
        <begin position="235"/>
        <end position="251"/>
    </location>
</feature>
<dbReference type="EMBL" id="JXXN02007382">
    <property type="protein sequence ID" value="THD19098.1"/>
    <property type="molecule type" value="Genomic_DNA"/>
</dbReference>
<accession>A0A4E0RAR0</accession>
<comment type="caution">
    <text evidence="4">The sequence shown here is derived from an EMBL/GenBank/DDBJ whole genome shotgun (WGS) entry which is preliminary data.</text>
</comment>
<dbReference type="SMART" id="SM00198">
    <property type="entry name" value="SCP"/>
    <property type="match status" value="1"/>
</dbReference>
<dbReference type="AlphaFoldDB" id="A0A4E0RAR0"/>
<dbReference type="SUPFAM" id="SSF55797">
    <property type="entry name" value="PR-1-like"/>
    <property type="match status" value="1"/>
</dbReference>
<feature type="region of interest" description="Disordered" evidence="1">
    <location>
        <begin position="222"/>
        <end position="360"/>
    </location>
</feature>
<keyword evidence="2" id="KW-1133">Transmembrane helix</keyword>
<feature type="transmembrane region" description="Helical" evidence="2">
    <location>
        <begin position="52"/>
        <end position="70"/>
    </location>
</feature>